<sequence length="42" mass="4800">MGCYKARIAGSQGRLSASVYFIASVYYWENSNHGWRKFINPA</sequence>
<dbReference type="EMBL" id="ADAQ01000011">
    <property type="protein sequence ID" value="EEY72276.1"/>
    <property type="molecule type" value="Genomic_DNA"/>
</dbReference>
<dbReference type="AlphaFoldDB" id="D0I6K7"/>
<evidence type="ECO:0000313" key="1">
    <source>
        <dbReference type="EMBL" id="EEY72276.1"/>
    </source>
</evidence>
<dbReference type="Proteomes" id="UP000003604">
    <property type="component" value="Unassembled WGS sequence"/>
</dbReference>
<gene>
    <name evidence="1" type="ORF">VHA_001374</name>
</gene>
<organism evidence="1 2">
    <name type="scientific">Grimontia hollisae CIP 101886</name>
    <dbReference type="NCBI Taxonomy" id="675812"/>
    <lineage>
        <taxon>Bacteria</taxon>
        <taxon>Pseudomonadati</taxon>
        <taxon>Pseudomonadota</taxon>
        <taxon>Gammaproteobacteria</taxon>
        <taxon>Vibrionales</taxon>
        <taxon>Vibrionaceae</taxon>
        <taxon>Grimontia</taxon>
    </lineage>
</organism>
<accession>D0I6K7</accession>
<proteinExistence type="predicted"/>
<evidence type="ECO:0000313" key="2">
    <source>
        <dbReference type="Proteomes" id="UP000003604"/>
    </source>
</evidence>
<reference evidence="1 2" key="1">
    <citation type="submission" date="2009-10" db="EMBL/GenBank/DDBJ databases">
        <authorList>
            <consortium name="Los Alamos National Laboratory (LANL)"/>
            <consortium name="National Microbial Pathogen Data Resource (NMPDR)"/>
            <person name="Saunders E.H."/>
            <person name="Munk A.C."/>
            <person name="Tapia R."/>
            <person name="Green L."/>
            <person name="Rogers Y."/>
            <person name="Detter J.C."/>
            <person name="Bruce D."/>
            <person name="Brettin T.S."/>
            <person name="Colwell R.R."/>
            <person name="Huq A."/>
            <person name="Grim C.J."/>
            <person name="Hasan N.A."/>
            <person name="Bartels D."/>
            <person name="Vonstein V."/>
        </authorList>
    </citation>
    <scope>NUCLEOTIDE SEQUENCE [LARGE SCALE GENOMIC DNA]</scope>
    <source>
        <strain evidence="1 2">CIP 101886</strain>
    </source>
</reference>
<keyword evidence="2" id="KW-1185">Reference proteome</keyword>
<comment type="caution">
    <text evidence="1">The sequence shown here is derived from an EMBL/GenBank/DDBJ whole genome shotgun (WGS) entry which is preliminary data.</text>
</comment>
<name>D0I6K7_GRIHO</name>
<protein>
    <submittedName>
        <fullName evidence="1">Uncharacterized protein</fullName>
    </submittedName>
</protein>